<proteinExistence type="predicted"/>
<accession>A0A1S6KR18</accession>
<reference evidence="1" key="1">
    <citation type="submission" date="2016-12" db="EMBL/GenBank/DDBJ databases">
        <title>Fusion of virulence plasmid pSEN and IncHI2 resistance plasmid in Salmonella enteritidis.</title>
        <authorList>
            <person name="Wong M.H."/>
            <person name="Chen S."/>
        </authorList>
    </citation>
    <scope>NUCLEOTIDE SEQUENCE</scope>
    <source>
        <strain evidence="1">SE380</strain>
        <plasmid evidence="1">unnamed</plasmid>
    </source>
</reference>
<dbReference type="AlphaFoldDB" id="A0A1S6KR18"/>
<dbReference type="RefSeq" id="WP_235684285.1">
    <property type="nucleotide sequence ID" value="NZ_KY401053.1"/>
</dbReference>
<evidence type="ECO:0000313" key="1">
    <source>
        <dbReference type="EMBL" id="AQT23820.1"/>
    </source>
</evidence>
<geneLocation type="plasmid" evidence="1">
    <name>unnamed</name>
</geneLocation>
<name>A0A1S6KR18_SALEN</name>
<sequence length="210" mass="23653">MEIRVLDSMSDKECKDVASVASTVRRDLRTQSESLHSLRTIVTVDHYNPYVTTSRPLSISAWTLIHDCLKTGTINDVCSRLSSLILHSEAAIARCKGSSDYSSEHAQLSFFAGNDYVTRRTLVDAAHEEALRMNRRFDERIAMNADSDARRLQCEFNLSNHVVQRRTVESAHIQALNEDVTRSQAEPRCPGKLLLNMTSHEEVRDSLSAC</sequence>
<keyword evidence="1" id="KW-0614">Plasmid</keyword>
<dbReference type="EMBL" id="KY401053">
    <property type="protein sequence ID" value="AQT23820.1"/>
    <property type="molecule type" value="Genomic_DNA"/>
</dbReference>
<organism evidence="1">
    <name type="scientific">Salmonella enteritidis</name>
    <dbReference type="NCBI Taxonomy" id="149539"/>
    <lineage>
        <taxon>Bacteria</taxon>
        <taxon>Pseudomonadati</taxon>
        <taxon>Pseudomonadota</taxon>
        <taxon>Gammaproteobacteria</taxon>
        <taxon>Enterobacterales</taxon>
        <taxon>Enterobacteriaceae</taxon>
        <taxon>Salmonella</taxon>
    </lineage>
</organism>
<protein>
    <submittedName>
        <fullName evidence="1">Uncharacterized protein</fullName>
    </submittedName>
</protein>